<dbReference type="AlphaFoldDB" id="A0A949K923"/>
<accession>A0A949K923</accession>
<dbReference type="RefSeq" id="WP_238723475.1">
    <property type="nucleotide sequence ID" value="NZ_JAHQCW010000125.1"/>
</dbReference>
<name>A0A949K923_9FIRM</name>
<keyword evidence="2" id="KW-1185">Reference proteome</keyword>
<feature type="non-terminal residue" evidence="1">
    <location>
        <position position="1"/>
    </location>
</feature>
<protein>
    <submittedName>
        <fullName evidence="1">Uncharacterized protein</fullName>
    </submittedName>
</protein>
<dbReference type="Proteomes" id="UP000712157">
    <property type="component" value="Unassembled WGS sequence"/>
</dbReference>
<gene>
    <name evidence="1" type="ORF">KTH89_24870</name>
</gene>
<dbReference type="EMBL" id="JAHQCW010000125">
    <property type="protein sequence ID" value="MBU9739753.1"/>
    <property type="molecule type" value="Genomic_DNA"/>
</dbReference>
<proteinExistence type="predicted"/>
<organism evidence="1 2">
    <name type="scientific">Diplocloster agilis</name>
    <dbReference type="NCBI Taxonomy" id="2850323"/>
    <lineage>
        <taxon>Bacteria</taxon>
        <taxon>Bacillati</taxon>
        <taxon>Bacillota</taxon>
        <taxon>Clostridia</taxon>
        <taxon>Lachnospirales</taxon>
        <taxon>Lachnospiraceae</taxon>
        <taxon>Diplocloster</taxon>
    </lineage>
</organism>
<comment type="caution">
    <text evidence="1">The sequence shown here is derived from an EMBL/GenBank/DDBJ whole genome shotgun (WGS) entry which is preliminary data.</text>
</comment>
<evidence type="ECO:0000313" key="1">
    <source>
        <dbReference type="EMBL" id="MBU9739753.1"/>
    </source>
</evidence>
<reference evidence="1" key="1">
    <citation type="submission" date="2021-06" db="EMBL/GenBank/DDBJ databases">
        <title>Description of novel taxa of the family Lachnospiraceae.</title>
        <authorList>
            <person name="Chaplin A.V."/>
            <person name="Sokolova S.R."/>
            <person name="Pikina A.P."/>
            <person name="Korzhanova M."/>
            <person name="Belova V."/>
            <person name="Korostin D."/>
            <person name="Efimov B.A."/>
        </authorList>
    </citation>
    <scope>NUCLEOTIDE SEQUENCE</scope>
    <source>
        <strain evidence="1">ASD5720</strain>
    </source>
</reference>
<sequence length="70" mass="7357">GQAVCPPLRAWNRGQYPETLRAAGFFCISLGAHRAAVNPLSGIGKPGSGCTADFTSDGQEPLNREHITCS</sequence>
<evidence type="ECO:0000313" key="2">
    <source>
        <dbReference type="Proteomes" id="UP000712157"/>
    </source>
</evidence>
<feature type="non-terminal residue" evidence="1">
    <location>
        <position position="70"/>
    </location>
</feature>